<evidence type="ECO:0000256" key="4">
    <source>
        <dbReference type="ARBA" id="ARBA00022741"/>
    </source>
</evidence>
<keyword evidence="3" id="KW-0808">Transferase</keyword>
<evidence type="ECO:0000256" key="2">
    <source>
        <dbReference type="ARBA" id="ARBA00022527"/>
    </source>
</evidence>
<keyword evidence="2 12" id="KW-0723">Serine/threonine-protein kinase</keyword>
<feature type="domain" description="Protein kinase" evidence="11">
    <location>
        <begin position="13"/>
        <end position="266"/>
    </location>
</feature>
<organism evidence="12 13">
    <name type="scientific">Umezawaea endophytica</name>
    <dbReference type="NCBI Taxonomy" id="1654476"/>
    <lineage>
        <taxon>Bacteria</taxon>
        <taxon>Bacillati</taxon>
        <taxon>Actinomycetota</taxon>
        <taxon>Actinomycetes</taxon>
        <taxon>Pseudonocardiales</taxon>
        <taxon>Pseudonocardiaceae</taxon>
        <taxon>Umezawaea</taxon>
    </lineage>
</organism>
<keyword evidence="7" id="KW-0853">WD repeat</keyword>
<evidence type="ECO:0000313" key="13">
    <source>
        <dbReference type="Proteomes" id="UP001141259"/>
    </source>
</evidence>
<dbReference type="PANTHER" id="PTHR43289:SF6">
    <property type="entry name" value="SERINE_THREONINE-PROTEIN KINASE NEKL-3"/>
    <property type="match status" value="1"/>
</dbReference>
<feature type="repeat" description="WD" evidence="7">
    <location>
        <begin position="622"/>
        <end position="657"/>
    </location>
</feature>
<dbReference type="GO" id="GO:0004674">
    <property type="term" value="F:protein serine/threonine kinase activity"/>
    <property type="evidence" value="ECO:0007669"/>
    <property type="project" value="UniProtKB-KW"/>
</dbReference>
<dbReference type="EC" id="2.7.11.1" evidence="1"/>
<protein>
    <recommendedName>
        <fullName evidence="1">non-specific serine/threonine protein kinase</fullName>
        <ecNumber evidence="1">2.7.11.1</ecNumber>
    </recommendedName>
</protein>
<evidence type="ECO:0000256" key="9">
    <source>
        <dbReference type="SAM" id="MobiDB-lite"/>
    </source>
</evidence>
<dbReference type="PROSITE" id="PS00107">
    <property type="entry name" value="PROTEIN_KINASE_ATP"/>
    <property type="match status" value="1"/>
</dbReference>
<dbReference type="GO" id="GO:0005524">
    <property type="term" value="F:ATP binding"/>
    <property type="evidence" value="ECO:0007669"/>
    <property type="project" value="UniProtKB-UniRule"/>
</dbReference>
<comment type="caution">
    <text evidence="12">The sequence shown here is derived from an EMBL/GenBank/DDBJ whole genome shotgun (WGS) entry which is preliminary data.</text>
</comment>
<dbReference type="Gene3D" id="2.130.10.10">
    <property type="entry name" value="YVTN repeat-like/Quinoprotein amine dehydrogenase"/>
    <property type="match status" value="2"/>
</dbReference>
<dbReference type="AlphaFoldDB" id="A0A9X3AF81"/>
<dbReference type="EMBL" id="JANYMP010000003">
    <property type="protein sequence ID" value="MCS7476865.1"/>
    <property type="molecule type" value="Genomic_DNA"/>
</dbReference>
<dbReference type="InterPro" id="IPR001680">
    <property type="entry name" value="WD40_rpt"/>
</dbReference>
<accession>A0A9X3AF81</accession>
<dbReference type="SUPFAM" id="SSF50978">
    <property type="entry name" value="WD40 repeat-like"/>
    <property type="match status" value="1"/>
</dbReference>
<dbReference type="SUPFAM" id="SSF56112">
    <property type="entry name" value="Protein kinase-like (PK-like)"/>
    <property type="match status" value="1"/>
</dbReference>
<proteinExistence type="predicted"/>
<dbReference type="PROSITE" id="PS50294">
    <property type="entry name" value="WD_REPEATS_REGION"/>
    <property type="match status" value="1"/>
</dbReference>
<keyword evidence="5 12" id="KW-0418">Kinase</keyword>
<dbReference type="Pfam" id="PF00400">
    <property type="entry name" value="WD40"/>
    <property type="match status" value="4"/>
</dbReference>
<dbReference type="RefSeq" id="WP_259622378.1">
    <property type="nucleotide sequence ID" value="NZ_JANYMP010000003.1"/>
</dbReference>
<dbReference type="InterPro" id="IPR036322">
    <property type="entry name" value="WD40_repeat_dom_sf"/>
</dbReference>
<dbReference type="InterPro" id="IPR017441">
    <property type="entry name" value="Protein_kinase_ATP_BS"/>
</dbReference>
<dbReference type="InterPro" id="IPR015943">
    <property type="entry name" value="WD40/YVTN_repeat-like_dom_sf"/>
</dbReference>
<keyword evidence="10" id="KW-0812">Transmembrane</keyword>
<keyword evidence="10" id="KW-1133">Transmembrane helix</keyword>
<name>A0A9X3AF81_9PSEU</name>
<dbReference type="CDD" id="cd14014">
    <property type="entry name" value="STKc_PknB_like"/>
    <property type="match status" value="1"/>
</dbReference>
<reference evidence="12" key="1">
    <citation type="submission" date="2022-08" db="EMBL/GenBank/DDBJ databases">
        <authorList>
            <person name="Tistechok S."/>
            <person name="Samborskyy M."/>
            <person name="Roman I."/>
        </authorList>
    </citation>
    <scope>NUCLEOTIDE SEQUENCE</scope>
    <source>
        <strain evidence="12">DSM 103496</strain>
    </source>
</reference>
<evidence type="ECO:0000256" key="10">
    <source>
        <dbReference type="SAM" id="Phobius"/>
    </source>
</evidence>
<feature type="binding site" evidence="8">
    <location>
        <position position="42"/>
    </location>
    <ligand>
        <name>ATP</name>
        <dbReference type="ChEBI" id="CHEBI:30616"/>
    </ligand>
</feature>
<keyword evidence="13" id="KW-1185">Reference proteome</keyword>
<dbReference type="CDD" id="cd00200">
    <property type="entry name" value="WD40"/>
    <property type="match status" value="1"/>
</dbReference>
<feature type="compositionally biased region" description="Basic and acidic residues" evidence="9">
    <location>
        <begin position="321"/>
        <end position="334"/>
    </location>
</feature>
<dbReference type="PROSITE" id="PS00108">
    <property type="entry name" value="PROTEIN_KINASE_ST"/>
    <property type="match status" value="1"/>
</dbReference>
<dbReference type="Pfam" id="PF00069">
    <property type="entry name" value="Pkinase"/>
    <property type="match status" value="1"/>
</dbReference>
<evidence type="ECO:0000256" key="1">
    <source>
        <dbReference type="ARBA" id="ARBA00012513"/>
    </source>
</evidence>
<sequence length="657" mass="68256">MTDATGSLVAQRYRLVQVIGTGGMGRVWLGRDELIGREVAVKELLLPTGLDEQERELSCRRVMREAQLAGHLNHPGIVTVHDVVEYNGAPMIVMEFVRGGSLSDAIRARGALPVEQVAHIGGAMLAALKVAHQAGIVHRDLKPANVLLSGDRVVITDFGIARLIGDAALTTDGSIVGTPAYMAPEQGAGTSITPATDMWSLGATLYAAVEGRPPFQGQDFMATLSMLLTQDPPPPVRAGTLSPLLGGLLRKNPAERATVDQAMALLAGAPGAPPQARSGVSRRALLLAGGGALAVIGGGTAWWLTAKDRTGEAVNLPSMGDKTKDGVPVKDGGAERTSTSPVASGAPEEIAEHVQLVDHQDRITSIAFSPDGKLLASADGGLGDDRAVVRLWDTETGKLVGTVKNPDGPGGASACAVAFSPDGKILAAGGNRTGDATTYLWNVADRTMIGPLDQSRSIMKSLAFHPDGKTVAGVTHTGGIKVWDVATRNVKIGLPDGDGGHELAFSPDGSLLANGGTKSGEVRLSDPASGKTVRTITDSTGSAVSFSPDGKTLAVVDADGKNSMQLWDVATAKSKAVFDRADDGLTISHALYHPDGATIAVWGQGNFIQLWDVETKRIRATVIGAAGRIETVAFDAKGERIACGGADETVRIWKLAR</sequence>
<dbReference type="InterPro" id="IPR008271">
    <property type="entry name" value="Ser/Thr_kinase_AS"/>
</dbReference>
<dbReference type="PROSITE" id="PS50011">
    <property type="entry name" value="PROTEIN_KINASE_DOM"/>
    <property type="match status" value="1"/>
</dbReference>
<evidence type="ECO:0000256" key="5">
    <source>
        <dbReference type="ARBA" id="ARBA00022777"/>
    </source>
</evidence>
<dbReference type="SMART" id="SM00320">
    <property type="entry name" value="WD40"/>
    <property type="match status" value="7"/>
</dbReference>
<evidence type="ECO:0000256" key="3">
    <source>
        <dbReference type="ARBA" id="ARBA00022679"/>
    </source>
</evidence>
<evidence type="ECO:0000259" key="11">
    <source>
        <dbReference type="PROSITE" id="PS50011"/>
    </source>
</evidence>
<dbReference type="PANTHER" id="PTHR43289">
    <property type="entry name" value="MITOGEN-ACTIVATED PROTEIN KINASE KINASE KINASE 20-RELATED"/>
    <property type="match status" value="1"/>
</dbReference>
<evidence type="ECO:0000256" key="8">
    <source>
        <dbReference type="PROSITE-ProRule" id="PRU10141"/>
    </source>
</evidence>
<dbReference type="Gene3D" id="1.10.510.10">
    <property type="entry name" value="Transferase(Phosphotransferase) domain 1"/>
    <property type="match status" value="1"/>
</dbReference>
<dbReference type="InterPro" id="IPR000719">
    <property type="entry name" value="Prot_kinase_dom"/>
</dbReference>
<gene>
    <name evidence="12" type="ORF">NZH93_08355</name>
</gene>
<dbReference type="SMART" id="SM00220">
    <property type="entry name" value="S_TKc"/>
    <property type="match status" value="1"/>
</dbReference>
<dbReference type="Proteomes" id="UP001141259">
    <property type="component" value="Unassembled WGS sequence"/>
</dbReference>
<feature type="repeat" description="WD" evidence="7">
    <location>
        <begin position="452"/>
        <end position="487"/>
    </location>
</feature>
<feature type="region of interest" description="Disordered" evidence="9">
    <location>
        <begin position="315"/>
        <end position="346"/>
    </location>
</feature>
<dbReference type="Gene3D" id="3.30.200.20">
    <property type="entry name" value="Phosphorylase Kinase, domain 1"/>
    <property type="match status" value="1"/>
</dbReference>
<evidence type="ECO:0000313" key="12">
    <source>
        <dbReference type="EMBL" id="MCS7476865.1"/>
    </source>
</evidence>
<evidence type="ECO:0000256" key="6">
    <source>
        <dbReference type="ARBA" id="ARBA00022840"/>
    </source>
</evidence>
<keyword evidence="6 8" id="KW-0067">ATP-binding</keyword>
<keyword evidence="10" id="KW-0472">Membrane</keyword>
<keyword evidence="4 8" id="KW-0547">Nucleotide-binding</keyword>
<feature type="transmembrane region" description="Helical" evidence="10">
    <location>
        <begin position="284"/>
        <end position="304"/>
    </location>
</feature>
<evidence type="ECO:0000256" key="7">
    <source>
        <dbReference type="PROSITE-ProRule" id="PRU00221"/>
    </source>
</evidence>
<dbReference type="InterPro" id="IPR011009">
    <property type="entry name" value="Kinase-like_dom_sf"/>
</dbReference>
<dbReference type="PROSITE" id="PS50082">
    <property type="entry name" value="WD_REPEATS_2"/>
    <property type="match status" value="2"/>
</dbReference>